<protein>
    <recommendedName>
        <fullName evidence="1">N(6)-L-threonylcarbamoyladenine synthase</fullName>
        <ecNumber evidence="1">2.3.1.234</ecNumber>
    </recommendedName>
</protein>
<keyword evidence="4" id="KW-0479">Metal-binding</keyword>
<evidence type="ECO:0000313" key="10">
    <source>
        <dbReference type="Proteomes" id="UP000585507"/>
    </source>
</evidence>
<accession>A0A7W8X7M9</accession>
<dbReference type="CDD" id="cd24032">
    <property type="entry name" value="ASKHA_NBD_TsaB"/>
    <property type="match status" value="1"/>
</dbReference>
<dbReference type="PRINTS" id="PR00789">
    <property type="entry name" value="OSIALOPTASE"/>
</dbReference>
<dbReference type="InterPro" id="IPR043129">
    <property type="entry name" value="ATPase_NBD"/>
</dbReference>
<dbReference type="EMBL" id="JACHBK010000001">
    <property type="protein sequence ID" value="MBB5533613.1"/>
    <property type="molecule type" value="Genomic_DNA"/>
</dbReference>
<dbReference type="SUPFAM" id="SSF53067">
    <property type="entry name" value="Actin-like ATPase domain"/>
    <property type="match status" value="2"/>
</dbReference>
<dbReference type="NCBIfam" id="TIGR03725">
    <property type="entry name" value="T6A_YeaZ"/>
    <property type="match status" value="1"/>
</dbReference>
<proteinExistence type="predicted"/>
<comment type="catalytic activity">
    <reaction evidence="7">
        <text>L-threonylcarbamoyladenylate + adenosine(37) in tRNA = N(6)-L-threonylcarbamoyladenosine(37) in tRNA + AMP + H(+)</text>
        <dbReference type="Rhea" id="RHEA:37059"/>
        <dbReference type="Rhea" id="RHEA-COMP:10162"/>
        <dbReference type="Rhea" id="RHEA-COMP:10163"/>
        <dbReference type="ChEBI" id="CHEBI:15378"/>
        <dbReference type="ChEBI" id="CHEBI:73682"/>
        <dbReference type="ChEBI" id="CHEBI:74411"/>
        <dbReference type="ChEBI" id="CHEBI:74418"/>
        <dbReference type="ChEBI" id="CHEBI:456215"/>
        <dbReference type="EC" id="2.3.1.234"/>
    </reaction>
</comment>
<dbReference type="GO" id="GO:0061711">
    <property type="term" value="F:tRNA N(6)-L-threonylcarbamoyladenine synthase activity"/>
    <property type="evidence" value="ECO:0007669"/>
    <property type="project" value="UniProtKB-EC"/>
</dbReference>
<dbReference type="GO" id="GO:0005829">
    <property type="term" value="C:cytosol"/>
    <property type="evidence" value="ECO:0007669"/>
    <property type="project" value="TreeGrafter"/>
</dbReference>
<keyword evidence="10" id="KW-1185">Reference proteome</keyword>
<reference evidence="9 10" key="1">
    <citation type="submission" date="2020-08" db="EMBL/GenBank/DDBJ databases">
        <title>Genomic Encyclopedia of Type Strains, Phase IV (KMG-V): Genome sequencing to study the core and pangenomes of soil and plant-associated prokaryotes.</title>
        <authorList>
            <person name="Whitman W."/>
        </authorList>
    </citation>
    <scope>NUCLEOTIDE SEQUENCE [LARGE SCALE GENOMIC DNA]</scope>
    <source>
        <strain evidence="9 10">SEMIA 4084</strain>
    </source>
</reference>
<dbReference type="Pfam" id="PF00814">
    <property type="entry name" value="TsaD"/>
    <property type="match status" value="1"/>
</dbReference>
<dbReference type="PANTHER" id="PTHR11735">
    <property type="entry name" value="TRNA N6-ADENOSINE THREONYLCARBAMOYLTRANSFERASE"/>
    <property type="match status" value="1"/>
</dbReference>
<dbReference type="EC" id="2.3.1.234" evidence="1"/>
<evidence type="ECO:0000259" key="8">
    <source>
        <dbReference type="Pfam" id="PF00814"/>
    </source>
</evidence>
<comment type="caution">
    <text evidence="9">The sequence shown here is derived from an EMBL/GenBank/DDBJ whole genome shotgun (WGS) entry which is preliminary data.</text>
</comment>
<dbReference type="InterPro" id="IPR000905">
    <property type="entry name" value="Gcp-like_dom"/>
</dbReference>
<dbReference type="Gene3D" id="3.30.420.40">
    <property type="match status" value="2"/>
</dbReference>
<evidence type="ECO:0000256" key="6">
    <source>
        <dbReference type="ARBA" id="ARBA00023315"/>
    </source>
</evidence>
<dbReference type="GO" id="GO:0046872">
    <property type="term" value="F:metal ion binding"/>
    <property type="evidence" value="ECO:0007669"/>
    <property type="project" value="UniProtKB-KW"/>
</dbReference>
<dbReference type="RefSeq" id="WP_018323916.1">
    <property type="nucleotide sequence ID" value="NZ_JACHBK010000001.1"/>
</dbReference>
<dbReference type="InterPro" id="IPR017861">
    <property type="entry name" value="KAE1/TsaD"/>
</dbReference>
<gene>
    <name evidence="9" type="ORF">GGD55_000274</name>
</gene>
<evidence type="ECO:0000256" key="2">
    <source>
        <dbReference type="ARBA" id="ARBA00022679"/>
    </source>
</evidence>
<dbReference type="PANTHER" id="PTHR11735:SF11">
    <property type="entry name" value="TRNA THREONYLCARBAMOYLADENOSINE BIOSYNTHESIS PROTEIN TSAB"/>
    <property type="match status" value="1"/>
</dbReference>
<evidence type="ECO:0000313" key="9">
    <source>
        <dbReference type="EMBL" id="MBB5533613.1"/>
    </source>
</evidence>
<evidence type="ECO:0000256" key="1">
    <source>
        <dbReference type="ARBA" id="ARBA00012156"/>
    </source>
</evidence>
<name>A0A7W8X7M9_9HYPH</name>
<evidence type="ECO:0000256" key="3">
    <source>
        <dbReference type="ARBA" id="ARBA00022694"/>
    </source>
</evidence>
<keyword evidence="3" id="KW-0819">tRNA processing</keyword>
<keyword evidence="5" id="KW-0408">Iron</keyword>
<sequence length="221" mass="22492">MIVLAIDTAGTGCFAAVYDSTADKILASAGADIGRGHAERLLAFVDQALAESGKVLSAIDRIAVTIGPGSFTGIRVGVAAARGFALALGVPSVGVSILAALAKSAAEKHPGRPVLAAMDAKRDELYCQIFEAGGTPRTEAQIVQLDDARRMFTGFDGVVCGSATRHLTDAPLPDVAEVDAADIGIVARLGAAADPSQGKPSPLYLRGPDVRPQAGFAVARA</sequence>
<organism evidence="9 10">
    <name type="scientific">Rhizobium giardinii</name>
    <dbReference type="NCBI Taxonomy" id="56731"/>
    <lineage>
        <taxon>Bacteria</taxon>
        <taxon>Pseudomonadati</taxon>
        <taxon>Pseudomonadota</taxon>
        <taxon>Alphaproteobacteria</taxon>
        <taxon>Hyphomicrobiales</taxon>
        <taxon>Rhizobiaceae</taxon>
        <taxon>Rhizobium/Agrobacterium group</taxon>
        <taxon>Rhizobium</taxon>
    </lineage>
</organism>
<evidence type="ECO:0000256" key="7">
    <source>
        <dbReference type="ARBA" id="ARBA00048117"/>
    </source>
</evidence>
<dbReference type="InterPro" id="IPR022496">
    <property type="entry name" value="T6A_TsaB"/>
</dbReference>
<dbReference type="GO" id="GO:0002949">
    <property type="term" value="P:tRNA threonylcarbamoyladenosine modification"/>
    <property type="evidence" value="ECO:0007669"/>
    <property type="project" value="InterPro"/>
</dbReference>
<evidence type="ECO:0000256" key="4">
    <source>
        <dbReference type="ARBA" id="ARBA00022723"/>
    </source>
</evidence>
<dbReference type="Proteomes" id="UP000585507">
    <property type="component" value="Unassembled WGS sequence"/>
</dbReference>
<dbReference type="AlphaFoldDB" id="A0A7W8X7M9"/>
<feature type="domain" description="Gcp-like" evidence="8">
    <location>
        <begin position="34"/>
        <end position="152"/>
    </location>
</feature>
<keyword evidence="6" id="KW-0012">Acyltransferase</keyword>
<evidence type="ECO:0000256" key="5">
    <source>
        <dbReference type="ARBA" id="ARBA00023004"/>
    </source>
</evidence>
<keyword evidence="2" id="KW-0808">Transferase</keyword>